<sequence length="339" mass="36447">MRPKHLSKEFVLENQVKAIRIEENGGPEVLKLVSVGVPAPEKNEVTIRQKAVGLNFIDIYYRTGLYKHPLPCGLGFEASGVIEAVGADVRHLKVGDRVAYGQSPLGAYAEARNVPADRVVKLPKGVSFEQAAAMMLKGLTVQYLFRQTYRLQGGETILFHAAAGGVGLIACQWAKALGVKLIGTASSPEKAALAKSHGAWEVIDYSRENVVDRVNELTNGKKVPVVYDGVGKDTWLTSLDCLEPRGLMVSFGNASGSVEGVNLGILASKGSLYVTRPTLATHVPTREKMQAASDELFGLVAKKKIDIIIGQRFPLEDAGQAQQALQGRKTTGATILTLD</sequence>
<dbReference type="InterPro" id="IPR011032">
    <property type="entry name" value="GroES-like_sf"/>
</dbReference>
<evidence type="ECO:0000256" key="2">
    <source>
        <dbReference type="ARBA" id="ARBA00023002"/>
    </source>
</evidence>
<evidence type="ECO:0000259" key="3">
    <source>
        <dbReference type="SMART" id="SM00829"/>
    </source>
</evidence>
<proteinExistence type="predicted"/>
<keyword evidence="5" id="KW-1185">Reference proteome</keyword>
<dbReference type="FunFam" id="3.40.50.720:FF:000053">
    <property type="entry name" value="Quinone oxidoreductase 1"/>
    <property type="match status" value="1"/>
</dbReference>
<dbReference type="Proteomes" id="UP000234328">
    <property type="component" value="Unassembled WGS sequence"/>
</dbReference>
<dbReference type="InterPro" id="IPR047618">
    <property type="entry name" value="QOR-like"/>
</dbReference>
<organism evidence="4 5">
    <name type="scientific">Pollutimonas nitritireducens</name>
    <dbReference type="NCBI Taxonomy" id="2045209"/>
    <lineage>
        <taxon>Bacteria</taxon>
        <taxon>Pseudomonadati</taxon>
        <taxon>Pseudomonadota</taxon>
        <taxon>Betaproteobacteria</taxon>
        <taxon>Burkholderiales</taxon>
        <taxon>Alcaligenaceae</taxon>
        <taxon>Pollutimonas</taxon>
    </lineage>
</organism>
<dbReference type="NCBIfam" id="NF008024">
    <property type="entry name" value="PRK10754.1"/>
    <property type="match status" value="1"/>
</dbReference>
<dbReference type="CDD" id="cd05286">
    <property type="entry name" value="QOR2"/>
    <property type="match status" value="1"/>
</dbReference>
<protein>
    <submittedName>
        <fullName evidence="4">Quinone oxidoreductase</fullName>
    </submittedName>
</protein>
<dbReference type="Gene3D" id="3.90.180.10">
    <property type="entry name" value="Medium-chain alcohol dehydrogenases, catalytic domain"/>
    <property type="match status" value="1"/>
</dbReference>
<dbReference type="GO" id="GO:0008270">
    <property type="term" value="F:zinc ion binding"/>
    <property type="evidence" value="ECO:0007669"/>
    <property type="project" value="InterPro"/>
</dbReference>
<dbReference type="PANTHER" id="PTHR48106">
    <property type="entry name" value="QUINONE OXIDOREDUCTASE PIG3-RELATED"/>
    <property type="match status" value="1"/>
</dbReference>
<reference evidence="4 5" key="1">
    <citation type="submission" date="2017-10" db="EMBL/GenBank/DDBJ databases">
        <title>Two draft genome sequences of Pusillimonas sp. strains isolated from a nitrate- and radionuclide-contaminated groundwater in Russia.</title>
        <authorList>
            <person name="Grouzdev D.S."/>
            <person name="Tourova T.P."/>
            <person name="Goeva M.A."/>
            <person name="Babich T.L."/>
            <person name="Sokolova D.S."/>
            <person name="Abdullin R."/>
            <person name="Poltaraus A.B."/>
            <person name="Toshchakov S.V."/>
            <person name="Nazina T.N."/>
        </authorList>
    </citation>
    <scope>NUCLEOTIDE SEQUENCE [LARGE SCALE GENOMIC DNA]</scope>
    <source>
        <strain evidence="4 5">JR1/69-2-13</strain>
    </source>
</reference>
<dbReference type="InterPro" id="IPR020843">
    <property type="entry name" value="ER"/>
</dbReference>
<comment type="caution">
    <text evidence="4">The sequence shown here is derived from an EMBL/GenBank/DDBJ whole genome shotgun (WGS) entry which is preliminary data.</text>
</comment>
<dbReference type="OrthoDB" id="9805883at2"/>
<dbReference type="PROSITE" id="PS01162">
    <property type="entry name" value="QOR_ZETA_CRYSTAL"/>
    <property type="match status" value="1"/>
</dbReference>
<dbReference type="InterPro" id="IPR013154">
    <property type="entry name" value="ADH-like_N"/>
</dbReference>
<dbReference type="InterPro" id="IPR002364">
    <property type="entry name" value="Quin_OxRdtase/zeta-crystal_CS"/>
</dbReference>
<dbReference type="SUPFAM" id="SSF50129">
    <property type="entry name" value="GroES-like"/>
    <property type="match status" value="1"/>
</dbReference>
<dbReference type="Gene3D" id="3.40.50.720">
    <property type="entry name" value="NAD(P)-binding Rossmann-like Domain"/>
    <property type="match status" value="1"/>
</dbReference>
<dbReference type="GO" id="GO:0070402">
    <property type="term" value="F:NADPH binding"/>
    <property type="evidence" value="ECO:0007669"/>
    <property type="project" value="TreeGrafter"/>
</dbReference>
<dbReference type="Pfam" id="PF00107">
    <property type="entry name" value="ADH_zinc_N"/>
    <property type="match status" value="1"/>
</dbReference>
<accession>A0A2N4UJ43</accession>
<feature type="domain" description="Enoyl reductase (ER)" evidence="3">
    <location>
        <begin position="25"/>
        <end position="336"/>
    </location>
</feature>
<dbReference type="SMART" id="SM00829">
    <property type="entry name" value="PKS_ER"/>
    <property type="match status" value="1"/>
</dbReference>
<keyword evidence="1" id="KW-0521">NADP</keyword>
<evidence type="ECO:0000313" key="5">
    <source>
        <dbReference type="Proteomes" id="UP000234328"/>
    </source>
</evidence>
<evidence type="ECO:0000256" key="1">
    <source>
        <dbReference type="ARBA" id="ARBA00022857"/>
    </source>
</evidence>
<gene>
    <name evidence="4" type="ORF">CR155_06230</name>
</gene>
<dbReference type="EMBL" id="PDNV01000003">
    <property type="protein sequence ID" value="PLC55043.1"/>
    <property type="molecule type" value="Genomic_DNA"/>
</dbReference>
<dbReference type="GO" id="GO:0035925">
    <property type="term" value="F:mRNA 3'-UTR AU-rich region binding"/>
    <property type="evidence" value="ECO:0007669"/>
    <property type="project" value="TreeGrafter"/>
</dbReference>
<dbReference type="GO" id="GO:0005829">
    <property type="term" value="C:cytosol"/>
    <property type="evidence" value="ECO:0007669"/>
    <property type="project" value="TreeGrafter"/>
</dbReference>
<evidence type="ECO:0000313" key="4">
    <source>
        <dbReference type="EMBL" id="PLC55043.1"/>
    </source>
</evidence>
<dbReference type="GO" id="GO:0003960">
    <property type="term" value="F:quinone reductase (NADPH) activity"/>
    <property type="evidence" value="ECO:0007669"/>
    <property type="project" value="InterPro"/>
</dbReference>
<keyword evidence="2" id="KW-0560">Oxidoreductase</keyword>
<dbReference type="SUPFAM" id="SSF51735">
    <property type="entry name" value="NAD(P)-binding Rossmann-fold domains"/>
    <property type="match status" value="1"/>
</dbReference>
<dbReference type="AlphaFoldDB" id="A0A2N4UJ43"/>
<dbReference type="InterPro" id="IPR036291">
    <property type="entry name" value="NAD(P)-bd_dom_sf"/>
</dbReference>
<dbReference type="Pfam" id="PF08240">
    <property type="entry name" value="ADH_N"/>
    <property type="match status" value="1"/>
</dbReference>
<dbReference type="PANTHER" id="PTHR48106:SF13">
    <property type="entry name" value="QUINONE OXIDOREDUCTASE-RELATED"/>
    <property type="match status" value="1"/>
</dbReference>
<name>A0A2N4UJ43_9BURK</name>
<dbReference type="InterPro" id="IPR013149">
    <property type="entry name" value="ADH-like_C"/>
</dbReference>